<evidence type="ECO:0000313" key="2">
    <source>
        <dbReference type="Proteomes" id="UP000887116"/>
    </source>
</evidence>
<protein>
    <submittedName>
        <fullName evidence="1">Uncharacterized protein</fullName>
    </submittedName>
</protein>
<dbReference type="AlphaFoldDB" id="A0A8X6GNF6"/>
<keyword evidence="2" id="KW-1185">Reference proteome</keyword>
<dbReference type="EMBL" id="BMAO01026042">
    <property type="protein sequence ID" value="GFR06659.1"/>
    <property type="molecule type" value="Genomic_DNA"/>
</dbReference>
<organism evidence="1 2">
    <name type="scientific">Trichonephila clavata</name>
    <name type="common">Joro spider</name>
    <name type="synonym">Nephila clavata</name>
    <dbReference type="NCBI Taxonomy" id="2740835"/>
    <lineage>
        <taxon>Eukaryota</taxon>
        <taxon>Metazoa</taxon>
        <taxon>Ecdysozoa</taxon>
        <taxon>Arthropoda</taxon>
        <taxon>Chelicerata</taxon>
        <taxon>Arachnida</taxon>
        <taxon>Araneae</taxon>
        <taxon>Araneomorphae</taxon>
        <taxon>Entelegynae</taxon>
        <taxon>Araneoidea</taxon>
        <taxon>Nephilidae</taxon>
        <taxon>Trichonephila</taxon>
    </lineage>
</organism>
<name>A0A8X6GNF6_TRICU</name>
<accession>A0A8X6GNF6</accession>
<reference evidence="1" key="1">
    <citation type="submission" date="2020-07" db="EMBL/GenBank/DDBJ databases">
        <title>Multicomponent nature underlies the extraordinary mechanical properties of spider dragline silk.</title>
        <authorList>
            <person name="Kono N."/>
            <person name="Nakamura H."/>
            <person name="Mori M."/>
            <person name="Yoshida Y."/>
            <person name="Ohtoshi R."/>
            <person name="Malay A.D."/>
            <person name="Moran D.A.P."/>
            <person name="Tomita M."/>
            <person name="Numata K."/>
            <person name="Arakawa K."/>
        </authorList>
    </citation>
    <scope>NUCLEOTIDE SEQUENCE</scope>
</reference>
<evidence type="ECO:0000313" key="1">
    <source>
        <dbReference type="EMBL" id="GFR06659.1"/>
    </source>
</evidence>
<gene>
    <name evidence="1" type="ORF">TNCT_315151</name>
</gene>
<dbReference type="Proteomes" id="UP000887116">
    <property type="component" value="Unassembled WGS sequence"/>
</dbReference>
<comment type="caution">
    <text evidence="1">The sequence shown here is derived from an EMBL/GenBank/DDBJ whole genome shotgun (WGS) entry which is preliminary data.</text>
</comment>
<proteinExistence type="predicted"/>
<sequence>MLMAREYRHIHTHSDGVSLPVGQAVQLSRHPTTSAKYSRSFLAALAIPLGDTLSEDEERKRANRRSVSIAVPSGIPHVSCWVVVSERRNRKKFQVRFREVNVFEF</sequence>